<evidence type="ECO:0000256" key="7">
    <source>
        <dbReference type="SAM" id="MobiDB-lite"/>
    </source>
</evidence>
<evidence type="ECO:0000256" key="2">
    <source>
        <dbReference type="ARBA" id="ARBA00009072"/>
    </source>
</evidence>
<evidence type="ECO:0000256" key="6">
    <source>
        <dbReference type="ARBA" id="ARBA00023242"/>
    </source>
</evidence>
<organism evidence="9 10">
    <name type="scientific">Podila minutissima</name>
    <dbReference type="NCBI Taxonomy" id="64525"/>
    <lineage>
        <taxon>Eukaryota</taxon>
        <taxon>Fungi</taxon>
        <taxon>Fungi incertae sedis</taxon>
        <taxon>Mucoromycota</taxon>
        <taxon>Mortierellomycotina</taxon>
        <taxon>Mortierellomycetes</taxon>
        <taxon>Mortierellales</taxon>
        <taxon>Mortierellaceae</taxon>
        <taxon>Podila</taxon>
    </lineage>
</organism>
<evidence type="ECO:0000313" key="10">
    <source>
        <dbReference type="Proteomes" id="UP000696485"/>
    </source>
</evidence>
<evidence type="ECO:0000259" key="8">
    <source>
        <dbReference type="Pfam" id="PF14634"/>
    </source>
</evidence>
<keyword evidence="4" id="KW-0863">Zinc-finger</keyword>
<proteinExistence type="inferred from homology"/>
<feature type="compositionally biased region" description="Low complexity" evidence="7">
    <location>
        <begin position="524"/>
        <end position="540"/>
    </location>
</feature>
<keyword evidence="5" id="KW-0862">Zinc</keyword>
<accession>A0A9P5SSS8</accession>
<keyword evidence="10" id="KW-1185">Reference proteome</keyword>
<dbReference type="InterPro" id="IPR001841">
    <property type="entry name" value="Znf_RING"/>
</dbReference>
<feature type="region of interest" description="Disordered" evidence="7">
    <location>
        <begin position="139"/>
        <end position="188"/>
    </location>
</feature>
<feature type="compositionally biased region" description="Low complexity" evidence="7">
    <location>
        <begin position="13"/>
        <end position="26"/>
    </location>
</feature>
<feature type="region of interest" description="Disordered" evidence="7">
    <location>
        <begin position="510"/>
        <end position="540"/>
    </location>
</feature>
<protein>
    <submittedName>
        <fullName evidence="9">DiGeorge syndrome critical region protein 14</fullName>
    </submittedName>
</protein>
<sequence length="643" mass="70408">MSTQEVTTIAKNTPSTPSTPLPSTTLVSHAGRAQPIYKSNIPTPAPQQILEEDDYTDALSKIIERDFFPDIAKLKRQHEYLDALAMNDTQRIQAAARDLAGNDTPLTQRRLRTPAQTPSIGRTVLPNEAWTPARVDIGNATPTWKDDDPARPTSLSEDTPLLDTPTGKTLKKMRKSETETSEENTIDTSLSLDQFQARYTSEDNASFNEILEKMNLRKKEKYSWLYDQEKKSMRLIEQSNNPEMKLLRQSGEDSDLPEGSDDTSTLDKATMQVALTDNRAGTIPTWGYKAKNSLMYFPEGLGTSLLDDMSRGSPKEIVHNNTNFPDRDLLVVNESAASKIDSAPYLRGEVSNTPKVNGYGFVSSTPTPSMSQMENDPEMMTWGTIEDEPLLISSGITSTGPSPFKLPPTPRRELIAQKLSEKASKSFRDSSSLRAKVFSSPSTSALSKYQSALGGDTPTPRFSAFPYATGSPTPYRKTPGSISKSERMASPSPRARAAMLSPAAQSLLNRAKSNRSRDADHQLRSSYGSSGRAGSSRGSTSPVAAMVDFKYLHCNKCFRTSSTEPIEFLMTECGHVVCKPCLDLASSSSRQHHSAQPGIQSQPGNSQRGQECFCVTGFIIIKSGSSAITVTEPVMLPPKYNVG</sequence>
<reference evidence="9" key="1">
    <citation type="journal article" date="2020" name="Fungal Divers.">
        <title>Resolving the Mortierellaceae phylogeny through synthesis of multi-gene phylogenetics and phylogenomics.</title>
        <authorList>
            <person name="Vandepol N."/>
            <person name="Liber J."/>
            <person name="Desiro A."/>
            <person name="Na H."/>
            <person name="Kennedy M."/>
            <person name="Barry K."/>
            <person name="Grigoriev I.V."/>
            <person name="Miller A.N."/>
            <person name="O'Donnell K."/>
            <person name="Stajich J.E."/>
            <person name="Bonito G."/>
        </authorList>
    </citation>
    <scope>NUCLEOTIDE SEQUENCE</scope>
    <source>
        <strain evidence="9">NVP1</strain>
    </source>
</reference>
<evidence type="ECO:0000256" key="5">
    <source>
        <dbReference type="ARBA" id="ARBA00022833"/>
    </source>
</evidence>
<comment type="caution">
    <text evidence="9">The sequence shown here is derived from an EMBL/GenBank/DDBJ whole genome shotgun (WGS) entry which is preliminary data.</text>
</comment>
<evidence type="ECO:0000256" key="1">
    <source>
        <dbReference type="ARBA" id="ARBA00004123"/>
    </source>
</evidence>
<evidence type="ECO:0000313" key="9">
    <source>
        <dbReference type="EMBL" id="KAF9335907.1"/>
    </source>
</evidence>
<dbReference type="InterPro" id="IPR019148">
    <property type="entry name" value="Nuclear_protein_DGCR14_ESS-2"/>
</dbReference>
<dbReference type="EMBL" id="JAAAUY010000081">
    <property type="protein sequence ID" value="KAF9335907.1"/>
    <property type="molecule type" value="Genomic_DNA"/>
</dbReference>
<evidence type="ECO:0000256" key="4">
    <source>
        <dbReference type="ARBA" id="ARBA00022771"/>
    </source>
</evidence>
<dbReference type="Proteomes" id="UP000696485">
    <property type="component" value="Unassembled WGS sequence"/>
</dbReference>
<dbReference type="GO" id="GO:0071013">
    <property type="term" value="C:catalytic step 2 spliceosome"/>
    <property type="evidence" value="ECO:0007669"/>
    <property type="project" value="TreeGrafter"/>
</dbReference>
<feature type="region of interest" description="Disordered" evidence="7">
    <location>
        <begin position="448"/>
        <end position="495"/>
    </location>
</feature>
<comment type="subcellular location">
    <subcellularLocation>
        <location evidence="1">Nucleus</location>
    </subcellularLocation>
</comment>
<comment type="similarity">
    <text evidence="2">Belongs to the ESS2 family.</text>
</comment>
<dbReference type="GO" id="GO:0008270">
    <property type="term" value="F:zinc ion binding"/>
    <property type="evidence" value="ECO:0007669"/>
    <property type="project" value="UniProtKB-KW"/>
</dbReference>
<dbReference type="PANTHER" id="PTHR12940:SF0">
    <property type="entry name" value="SPLICING FACTOR ESS-2 HOMOLOG"/>
    <property type="match status" value="1"/>
</dbReference>
<feature type="domain" description="RING-type" evidence="8">
    <location>
        <begin position="553"/>
        <end position="586"/>
    </location>
</feature>
<dbReference type="AlphaFoldDB" id="A0A9P5SSS8"/>
<dbReference type="PANTHER" id="PTHR12940">
    <property type="entry name" value="ES-2 PROTEIN - RELATED"/>
    <property type="match status" value="1"/>
</dbReference>
<evidence type="ECO:0000256" key="3">
    <source>
        <dbReference type="ARBA" id="ARBA00022723"/>
    </source>
</evidence>
<dbReference type="InterPro" id="IPR017907">
    <property type="entry name" value="Znf_RING_CS"/>
</dbReference>
<dbReference type="Pfam" id="PF14634">
    <property type="entry name" value="zf-RING_5"/>
    <property type="match status" value="1"/>
</dbReference>
<dbReference type="Pfam" id="PF09751">
    <property type="entry name" value="Es2"/>
    <property type="match status" value="1"/>
</dbReference>
<keyword evidence="3" id="KW-0479">Metal-binding</keyword>
<keyword evidence="6" id="KW-0539">Nucleus</keyword>
<gene>
    <name evidence="9" type="primary">DGCR14</name>
    <name evidence="9" type="ORF">BG006_010332</name>
</gene>
<feature type="compositionally biased region" description="Polar residues" evidence="7">
    <location>
        <begin position="1"/>
        <end position="12"/>
    </location>
</feature>
<feature type="region of interest" description="Disordered" evidence="7">
    <location>
        <begin position="1"/>
        <end position="30"/>
    </location>
</feature>
<dbReference type="PROSITE" id="PS00518">
    <property type="entry name" value="ZF_RING_1"/>
    <property type="match status" value="1"/>
</dbReference>
<name>A0A9P5SSS8_9FUNG</name>